<evidence type="ECO:0000256" key="2">
    <source>
        <dbReference type="SAM" id="Phobius"/>
    </source>
</evidence>
<keyword evidence="4" id="KW-1185">Reference proteome</keyword>
<name>A0ABQ7KPK5_BRACM</name>
<evidence type="ECO:0000313" key="4">
    <source>
        <dbReference type="Proteomes" id="UP000823674"/>
    </source>
</evidence>
<organism evidence="3 4">
    <name type="scientific">Brassica rapa subsp. trilocularis</name>
    <dbReference type="NCBI Taxonomy" id="1813537"/>
    <lineage>
        <taxon>Eukaryota</taxon>
        <taxon>Viridiplantae</taxon>
        <taxon>Streptophyta</taxon>
        <taxon>Embryophyta</taxon>
        <taxon>Tracheophyta</taxon>
        <taxon>Spermatophyta</taxon>
        <taxon>Magnoliopsida</taxon>
        <taxon>eudicotyledons</taxon>
        <taxon>Gunneridae</taxon>
        <taxon>Pentapetalae</taxon>
        <taxon>rosids</taxon>
        <taxon>malvids</taxon>
        <taxon>Brassicales</taxon>
        <taxon>Brassicaceae</taxon>
        <taxon>Brassiceae</taxon>
        <taxon>Brassica</taxon>
    </lineage>
</organism>
<feature type="region of interest" description="Disordered" evidence="1">
    <location>
        <begin position="144"/>
        <end position="204"/>
    </location>
</feature>
<gene>
    <name evidence="3" type="primary">A10g500820.1_BraROA</name>
    <name evidence="3" type="ORF">IGI04_039534</name>
</gene>
<dbReference type="Proteomes" id="UP000823674">
    <property type="component" value="Chromosome A10"/>
</dbReference>
<feature type="compositionally biased region" description="Polar residues" evidence="1">
    <location>
        <begin position="155"/>
        <end position="167"/>
    </location>
</feature>
<feature type="transmembrane region" description="Helical" evidence="2">
    <location>
        <begin position="20"/>
        <end position="43"/>
    </location>
</feature>
<comment type="caution">
    <text evidence="3">The sequence shown here is derived from an EMBL/GenBank/DDBJ whole genome shotgun (WGS) entry which is preliminary data.</text>
</comment>
<keyword evidence="2" id="KW-0472">Membrane</keyword>
<proteinExistence type="predicted"/>
<evidence type="ECO:0000256" key="1">
    <source>
        <dbReference type="SAM" id="MobiDB-lite"/>
    </source>
</evidence>
<keyword evidence="2" id="KW-0812">Transmembrane</keyword>
<feature type="compositionally biased region" description="Low complexity" evidence="1">
    <location>
        <begin position="182"/>
        <end position="204"/>
    </location>
</feature>
<keyword evidence="2" id="KW-1133">Transmembrane helix</keyword>
<reference evidence="3 4" key="1">
    <citation type="submission" date="2021-03" db="EMBL/GenBank/DDBJ databases">
        <authorList>
            <person name="King G.J."/>
            <person name="Bancroft I."/>
            <person name="Baten A."/>
            <person name="Bloomfield J."/>
            <person name="Borpatragohain P."/>
            <person name="He Z."/>
            <person name="Irish N."/>
            <person name="Irwin J."/>
            <person name="Liu K."/>
            <person name="Mauleon R.P."/>
            <person name="Moore J."/>
            <person name="Morris R."/>
            <person name="Ostergaard L."/>
            <person name="Wang B."/>
            <person name="Wells R."/>
        </authorList>
    </citation>
    <scope>NUCLEOTIDE SEQUENCE [LARGE SCALE GENOMIC DNA]</scope>
    <source>
        <strain evidence="3">R-o-18</strain>
        <tissue evidence="3">Leaf</tissue>
    </source>
</reference>
<evidence type="ECO:0000313" key="3">
    <source>
        <dbReference type="EMBL" id="KAG5374938.1"/>
    </source>
</evidence>
<feature type="transmembrane region" description="Helical" evidence="2">
    <location>
        <begin position="49"/>
        <end position="70"/>
    </location>
</feature>
<sequence>MRQFLSRHVSDYRFFRGLHWPVTVFIGVDFFEIRVAVFFEIFLTRALPLPMFCYYSIIMNLSTISAVVAIHHPVMYSSASYISRSSMVPPSLTLLSLTPPTLTPLSLTPPSLTPPSPTLRSTLSASVDRSVHCWSPHPVLGFSEHQQRRIPEPNEATNNGLSGSTEAESVDHRVGDGGVSNGGVRDSGVSDDSVRDSGVSEGGT</sequence>
<accession>A0ABQ7KPK5</accession>
<protein>
    <submittedName>
        <fullName evidence="3">Uncharacterized protein</fullName>
    </submittedName>
</protein>
<dbReference type="EMBL" id="JADBGQ010000010">
    <property type="protein sequence ID" value="KAG5374938.1"/>
    <property type="molecule type" value="Genomic_DNA"/>
</dbReference>